<dbReference type="InterPro" id="IPR037208">
    <property type="entry name" value="Spo0E-like_sf"/>
</dbReference>
<dbReference type="RefSeq" id="WP_304415099.1">
    <property type="nucleotide sequence ID" value="NZ_JAUSVZ010000006.1"/>
</dbReference>
<dbReference type="Proteomes" id="UP001189619">
    <property type="component" value="Chromosome"/>
</dbReference>
<dbReference type="GO" id="GO:0043937">
    <property type="term" value="P:regulation of sporulation"/>
    <property type="evidence" value="ECO:0007669"/>
    <property type="project" value="InterPro"/>
</dbReference>
<dbReference type="AlphaFoldDB" id="A0AA48RG70"/>
<evidence type="ECO:0000313" key="2">
    <source>
        <dbReference type="Proteomes" id="UP001189619"/>
    </source>
</evidence>
<dbReference type="InterPro" id="IPR018540">
    <property type="entry name" value="Spo0E-like"/>
</dbReference>
<dbReference type="KEGG" id="bayd:BSPP4475_03270"/>
<dbReference type="SUPFAM" id="SSF140500">
    <property type="entry name" value="BAS1536-like"/>
    <property type="match status" value="1"/>
</dbReference>
<keyword evidence="2" id="KW-1185">Reference proteome</keyword>
<dbReference type="GO" id="GO:0046983">
    <property type="term" value="F:protein dimerization activity"/>
    <property type="evidence" value="ECO:0007669"/>
    <property type="project" value="InterPro"/>
</dbReference>
<dbReference type="EMBL" id="OY569118">
    <property type="protein sequence ID" value="CAJ1001341.1"/>
    <property type="molecule type" value="Genomic_DNA"/>
</dbReference>
<accession>A0AA48RG70</accession>
<dbReference type="Pfam" id="PF09388">
    <property type="entry name" value="SpoOE-like"/>
    <property type="match status" value="1"/>
</dbReference>
<gene>
    <name evidence="1" type="ORF">BSPP4475_03270</name>
</gene>
<name>A0AA48RG70_9BACL</name>
<protein>
    <submittedName>
        <fullName evidence="1">Aspartyl-phosphate phosphatase Spo0E family protein</fullName>
    </submittedName>
</protein>
<dbReference type="Gene3D" id="4.10.280.10">
    <property type="entry name" value="Helix-loop-helix DNA-binding domain"/>
    <property type="match status" value="1"/>
</dbReference>
<dbReference type="InterPro" id="IPR036638">
    <property type="entry name" value="HLH_DNA-bd_sf"/>
</dbReference>
<evidence type="ECO:0000313" key="1">
    <source>
        <dbReference type="EMBL" id="CAJ1001341.1"/>
    </source>
</evidence>
<sequence>MEGWRAKNHEDVSQIIENLQKQLNEIVKQKGSLTDCAVLRVSQELDRYIVERQRMLLESRKGRFLLRSPYRKHPGPSGISER</sequence>
<organism evidence="1 2">
    <name type="scientific">Brevibacillus aydinogluensis</name>
    <dbReference type="NCBI Taxonomy" id="927786"/>
    <lineage>
        <taxon>Bacteria</taxon>
        <taxon>Bacillati</taxon>
        <taxon>Bacillota</taxon>
        <taxon>Bacilli</taxon>
        <taxon>Bacillales</taxon>
        <taxon>Paenibacillaceae</taxon>
        <taxon>Brevibacillus</taxon>
    </lineage>
</organism>
<proteinExistence type="predicted"/>
<reference evidence="1" key="1">
    <citation type="submission" date="2023-07" db="EMBL/GenBank/DDBJ databases">
        <authorList>
            <person name="Ivanov I."/>
            <person name="Teneva D."/>
            <person name="Stoikov I."/>
        </authorList>
    </citation>
    <scope>NUCLEOTIDE SEQUENCE</scope>
    <source>
        <strain evidence="1">4475</strain>
    </source>
</reference>